<keyword evidence="1" id="KW-1133">Transmembrane helix</keyword>
<reference evidence="3 4" key="1">
    <citation type="submission" date="2017-06" db="EMBL/GenBank/DDBJ databases">
        <authorList>
            <consortium name="Pathogen Informatics"/>
        </authorList>
    </citation>
    <scope>NUCLEOTIDE SEQUENCE [LARGE SCALE GENOMIC DNA]</scope>
    <source>
        <strain evidence="3 4">NCTC12947</strain>
    </source>
</reference>
<feature type="transmembrane region" description="Helical" evidence="1">
    <location>
        <begin position="95"/>
        <end position="119"/>
    </location>
</feature>
<dbReference type="GO" id="GO:0016747">
    <property type="term" value="F:acyltransferase activity, transferring groups other than amino-acyl groups"/>
    <property type="evidence" value="ECO:0007669"/>
    <property type="project" value="InterPro"/>
</dbReference>
<sequence length="270" mass="29990">MPPENLNNNRMNATTVNASGRAFELDFAKALAIVFMVLVHCFETSPIGHSEAYPIFGTVVEFLGSQPAAAVFMFCMGVGMVYTRHSAPALLARRGVKLLIIGYGLNLYRAIVEVLGYFIGTSDAGELLGDFITSLLIVDILQFAGLAFLFFALMKRLGLSDKATGVVVLGLLVLAPYLSRFGEGWYSYLIGDFWYQNEETAFPLFQWLPFPMAGIYFGKYLKEATDKQRFYGYTAAVGAVLFALSTAIALYTDRSVQDFFDENYYNMNLL</sequence>
<evidence type="ECO:0000313" key="3">
    <source>
        <dbReference type="EMBL" id="SNV11813.1"/>
    </source>
</evidence>
<feature type="transmembrane region" description="Helical" evidence="1">
    <location>
        <begin position="163"/>
        <end position="181"/>
    </location>
</feature>
<feature type="domain" description="Acyltransferase 3" evidence="2">
    <location>
        <begin position="24"/>
        <end position="263"/>
    </location>
</feature>
<dbReference type="InterPro" id="IPR002656">
    <property type="entry name" value="Acyl_transf_3_dom"/>
</dbReference>
<evidence type="ECO:0000256" key="1">
    <source>
        <dbReference type="SAM" id="Phobius"/>
    </source>
</evidence>
<accession>A0AAX2GZ94</accession>
<evidence type="ECO:0000313" key="4">
    <source>
        <dbReference type="Proteomes" id="UP000215539"/>
    </source>
</evidence>
<organism evidence="3 4">
    <name type="scientific">Capnocytophaga haemolytica</name>
    <dbReference type="NCBI Taxonomy" id="45243"/>
    <lineage>
        <taxon>Bacteria</taxon>
        <taxon>Pseudomonadati</taxon>
        <taxon>Bacteroidota</taxon>
        <taxon>Flavobacteriia</taxon>
        <taxon>Flavobacteriales</taxon>
        <taxon>Flavobacteriaceae</taxon>
        <taxon>Capnocytophaga</taxon>
    </lineage>
</organism>
<feature type="transmembrane region" description="Helical" evidence="1">
    <location>
        <begin position="63"/>
        <end position="83"/>
    </location>
</feature>
<dbReference type="Proteomes" id="UP000215539">
    <property type="component" value="Chromosome 1"/>
</dbReference>
<keyword evidence="1" id="KW-0472">Membrane</keyword>
<name>A0AAX2GZ94_9FLAO</name>
<feature type="transmembrane region" description="Helical" evidence="1">
    <location>
        <begin position="201"/>
        <end position="218"/>
    </location>
</feature>
<feature type="transmembrane region" description="Helical" evidence="1">
    <location>
        <begin position="131"/>
        <end position="151"/>
    </location>
</feature>
<protein>
    <submittedName>
        <fullName evidence="3">Predicted membrane protein</fullName>
    </submittedName>
</protein>
<gene>
    <name evidence="3" type="ORF">SAMEA44541418_01465</name>
</gene>
<dbReference type="Pfam" id="PF01757">
    <property type="entry name" value="Acyl_transf_3"/>
    <property type="match status" value="1"/>
</dbReference>
<evidence type="ECO:0000259" key="2">
    <source>
        <dbReference type="Pfam" id="PF01757"/>
    </source>
</evidence>
<proteinExistence type="predicted"/>
<keyword evidence="1" id="KW-0812">Transmembrane</keyword>
<dbReference type="AlphaFoldDB" id="A0AAX2GZ94"/>
<feature type="transmembrane region" description="Helical" evidence="1">
    <location>
        <begin position="230"/>
        <end position="251"/>
    </location>
</feature>
<dbReference type="EMBL" id="LT906449">
    <property type="protein sequence ID" value="SNV11813.1"/>
    <property type="molecule type" value="Genomic_DNA"/>
</dbReference>